<evidence type="ECO:0000259" key="2">
    <source>
        <dbReference type="Pfam" id="PF04775"/>
    </source>
</evidence>
<dbReference type="Pfam" id="PF08840">
    <property type="entry name" value="BAAT_C"/>
    <property type="match status" value="1"/>
</dbReference>
<dbReference type="Gene3D" id="3.40.50.1820">
    <property type="entry name" value="alpha/beta hydrolase"/>
    <property type="match status" value="1"/>
</dbReference>
<dbReference type="SUPFAM" id="SSF53474">
    <property type="entry name" value="alpha/beta-Hydrolases"/>
    <property type="match status" value="1"/>
</dbReference>
<dbReference type="InterPro" id="IPR006862">
    <property type="entry name" value="Thio_Ohase/aa_AcTrfase"/>
</dbReference>
<dbReference type="PANTHER" id="PTHR10824:SF4">
    <property type="entry name" value="ACYL-COENZYME A THIOESTERASE 1-LIKE"/>
    <property type="match status" value="1"/>
</dbReference>
<evidence type="ECO:0000313" key="5">
    <source>
        <dbReference type="Proteomes" id="UP001164746"/>
    </source>
</evidence>
<accession>A0ABY7DX67</accession>
<evidence type="ECO:0000259" key="3">
    <source>
        <dbReference type="Pfam" id="PF08840"/>
    </source>
</evidence>
<protein>
    <submittedName>
        <fullName evidence="4">ACNT2-like protein</fullName>
    </submittedName>
</protein>
<dbReference type="Pfam" id="PF04775">
    <property type="entry name" value="Bile_Hydr_Trans"/>
    <property type="match status" value="1"/>
</dbReference>
<evidence type="ECO:0000313" key="4">
    <source>
        <dbReference type="EMBL" id="WAR00709.1"/>
    </source>
</evidence>
<dbReference type="InterPro" id="IPR016662">
    <property type="entry name" value="Acyl-CoA_thioEstase_long-chain"/>
</dbReference>
<evidence type="ECO:0000256" key="1">
    <source>
        <dbReference type="ARBA" id="ARBA00006538"/>
    </source>
</evidence>
<dbReference type="PIRSF" id="PIRSF016521">
    <property type="entry name" value="Acyl-CoA_hydro"/>
    <property type="match status" value="1"/>
</dbReference>
<feature type="domain" description="Acyl-CoA thioester hydrolase/bile acid-CoA amino acid N-acetyltransferase" evidence="2">
    <location>
        <begin position="18"/>
        <end position="149"/>
    </location>
</feature>
<sequence>MSRNPSILVDDPEALVDAVIRICVEGLSAHEPVTVRAEIRHEGAVYAACANYVADDQGVVDVTRDASSGGTYEGVSAMGLFWSMKAAPGQPYGLRLVVANASLPLLSDVAVFPGHLSLEQTYTDDASPLCTKIIRRWYMGKGVKKIPVSSGRLRGTLFLPQGRGPFPGVIDMFGTMGACIEFRAALLASHGFAALALPYFRYRDLPKKMADVEFEYFMEAVDWLCNQDHVDPDGVGVMGVSKGGEIALHLAYYHPKVKAVVSINGAPFFTVEPMKYNGGYIGESITNIDDYEVSDEGVLSRNVMDAEIHHYLPLWKKNVHCLLVNGLDDVCLRPKLQHTFYNLYPPVRRHFCRLLTYTDAGHLIEPPYAPLTRATKRHAGFKSPVPVDVYRQRINVSGSINRKLVVDKLEAIRSRSTAITLTITLTPLRRRLLTVKEDI</sequence>
<dbReference type="InterPro" id="IPR014940">
    <property type="entry name" value="BAAT_C"/>
</dbReference>
<dbReference type="Gene3D" id="2.60.40.2240">
    <property type="entry name" value="Acyl-CoA thioester hydrolase/BAAT N-terminal domain"/>
    <property type="match status" value="1"/>
</dbReference>
<dbReference type="Proteomes" id="UP001164746">
    <property type="component" value="Chromosome 3"/>
</dbReference>
<keyword evidence="5" id="KW-1185">Reference proteome</keyword>
<dbReference type="EMBL" id="CP111014">
    <property type="protein sequence ID" value="WAR00709.1"/>
    <property type="molecule type" value="Genomic_DNA"/>
</dbReference>
<name>A0ABY7DX67_MYAAR</name>
<dbReference type="InterPro" id="IPR029058">
    <property type="entry name" value="AB_hydrolase_fold"/>
</dbReference>
<dbReference type="PANTHER" id="PTHR10824">
    <property type="entry name" value="ACYL-COENZYME A THIOESTERASE-RELATED"/>
    <property type="match status" value="1"/>
</dbReference>
<feature type="domain" description="BAAT/Acyl-CoA thioester hydrolase C-terminal" evidence="3">
    <location>
        <begin position="212"/>
        <end position="378"/>
    </location>
</feature>
<organism evidence="4 5">
    <name type="scientific">Mya arenaria</name>
    <name type="common">Soft-shell clam</name>
    <dbReference type="NCBI Taxonomy" id="6604"/>
    <lineage>
        <taxon>Eukaryota</taxon>
        <taxon>Metazoa</taxon>
        <taxon>Spiralia</taxon>
        <taxon>Lophotrochozoa</taxon>
        <taxon>Mollusca</taxon>
        <taxon>Bivalvia</taxon>
        <taxon>Autobranchia</taxon>
        <taxon>Heteroconchia</taxon>
        <taxon>Euheterodonta</taxon>
        <taxon>Imparidentia</taxon>
        <taxon>Neoheterodontei</taxon>
        <taxon>Myida</taxon>
        <taxon>Myoidea</taxon>
        <taxon>Myidae</taxon>
        <taxon>Mya</taxon>
    </lineage>
</organism>
<proteinExistence type="inferred from homology"/>
<comment type="similarity">
    <text evidence="1">Belongs to the C/M/P thioester hydrolase family.</text>
</comment>
<reference evidence="4" key="1">
    <citation type="submission" date="2022-11" db="EMBL/GenBank/DDBJ databases">
        <title>Centuries of genome instability and evolution in soft-shell clam transmissible cancer (bioRxiv).</title>
        <authorList>
            <person name="Hart S.F.M."/>
            <person name="Yonemitsu M.A."/>
            <person name="Giersch R.M."/>
            <person name="Beal B.F."/>
            <person name="Arriagada G."/>
            <person name="Davis B.W."/>
            <person name="Ostrander E.A."/>
            <person name="Goff S.P."/>
            <person name="Metzger M.J."/>
        </authorList>
    </citation>
    <scope>NUCLEOTIDE SEQUENCE</scope>
    <source>
        <strain evidence="4">MELC-2E11</strain>
        <tissue evidence="4">Siphon/mantle</tissue>
    </source>
</reference>
<dbReference type="InterPro" id="IPR042490">
    <property type="entry name" value="Thio_Ohase/BAAT_N"/>
</dbReference>
<gene>
    <name evidence="4" type="ORF">MAR_025081</name>
</gene>